<protein>
    <recommendedName>
        <fullName evidence="9">Calmodulin</fullName>
    </recommendedName>
</protein>
<feature type="domain" description="Calponin-homology (CH)" evidence="5">
    <location>
        <begin position="500"/>
        <end position="613"/>
    </location>
</feature>
<evidence type="ECO:0000259" key="6">
    <source>
        <dbReference type="PROSITE" id="PS50222"/>
    </source>
</evidence>
<dbReference type="PROSITE" id="PS00020">
    <property type="entry name" value="ACTININ_2"/>
    <property type="match status" value="2"/>
</dbReference>
<dbReference type="CDD" id="cd00051">
    <property type="entry name" value="EFh"/>
    <property type="match status" value="1"/>
</dbReference>
<comment type="caution">
    <text evidence="7">The sequence shown here is derived from an EMBL/GenBank/DDBJ whole genome shotgun (WGS) entry which is preliminary data.</text>
</comment>
<dbReference type="GO" id="GO:0005509">
    <property type="term" value="F:calcium ion binding"/>
    <property type="evidence" value="ECO:0007669"/>
    <property type="project" value="InterPro"/>
</dbReference>
<evidence type="ECO:0000313" key="7">
    <source>
        <dbReference type="EMBL" id="KAJ8606273.1"/>
    </source>
</evidence>
<feature type="compositionally biased region" description="Pro residues" evidence="4">
    <location>
        <begin position="626"/>
        <end position="639"/>
    </location>
</feature>
<dbReference type="CDD" id="cd21220">
    <property type="entry name" value="CH_PLS_FIM_rpt4"/>
    <property type="match status" value="1"/>
</dbReference>
<feature type="domain" description="EF-hand" evidence="6">
    <location>
        <begin position="37"/>
        <end position="72"/>
    </location>
</feature>
<dbReference type="InterPro" id="IPR002048">
    <property type="entry name" value="EF_hand_dom"/>
</dbReference>
<dbReference type="Pfam" id="PF00307">
    <property type="entry name" value="CH"/>
    <property type="match status" value="4"/>
</dbReference>
<dbReference type="GO" id="GO:0005884">
    <property type="term" value="C:actin filament"/>
    <property type="evidence" value="ECO:0007669"/>
    <property type="project" value="TreeGrafter"/>
</dbReference>
<feature type="compositionally biased region" description="Pro residues" evidence="4">
    <location>
        <begin position="647"/>
        <end position="713"/>
    </location>
</feature>
<dbReference type="InterPro" id="IPR001589">
    <property type="entry name" value="Actinin_actin-bd_CS"/>
</dbReference>
<evidence type="ECO:0000256" key="1">
    <source>
        <dbReference type="ARBA" id="ARBA00022737"/>
    </source>
</evidence>
<keyword evidence="8" id="KW-1185">Reference proteome</keyword>
<keyword evidence="1" id="KW-0677">Repeat</keyword>
<gene>
    <name evidence="7" type="ORF">CTAYLR_010313</name>
</gene>
<dbReference type="SMART" id="SM00054">
    <property type="entry name" value="EFh"/>
    <property type="match status" value="2"/>
</dbReference>
<evidence type="ECO:0000256" key="2">
    <source>
        <dbReference type="ARBA" id="ARBA00022837"/>
    </source>
</evidence>
<dbReference type="PROSITE" id="PS50021">
    <property type="entry name" value="CH"/>
    <property type="match status" value="4"/>
</dbReference>
<name>A0AAD7XNR6_9STRA</name>
<dbReference type="GO" id="GO:0051015">
    <property type="term" value="F:actin filament binding"/>
    <property type="evidence" value="ECO:0007669"/>
    <property type="project" value="InterPro"/>
</dbReference>
<dbReference type="GO" id="GO:0051017">
    <property type="term" value="P:actin filament bundle assembly"/>
    <property type="evidence" value="ECO:0007669"/>
    <property type="project" value="InterPro"/>
</dbReference>
<dbReference type="InterPro" id="IPR018247">
    <property type="entry name" value="EF_Hand_1_Ca_BS"/>
</dbReference>
<dbReference type="Gene3D" id="1.10.418.10">
    <property type="entry name" value="Calponin-like domain"/>
    <property type="match status" value="4"/>
</dbReference>
<dbReference type="Gene3D" id="1.10.238.10">
    <property type="entry name" value="EF-hand"/>
    <property type="match status" value="1"/>
</dbReference>
<dbReference type="InterPro" id="IPR011992">
    <property type="entry name" value="EF-hand-dom_pair"/>
</dbReference>
<dbReference type="Proteomes" id="UP001230188">
    <property type="component" value="Unassembled WGS sequence"/>
</dbReference>
<feature type="region of interest" description="Disordered" evidence="4">
    <location>
        <begin position="616"/>
        <end position="794"/>
    </location>
</feature>
<feature type="domain" description="Calponin-homology (CH)" evidence="5">
    <location>
        <begin position="250"/>
        <end position="352"/>
    </location>
</feature>
<evidence type="ECO:0000259" key="5">
    <source>
        <dbReference type="PROSITE" id="PS50021"/>
    </source>
</evidence>
<dbReference type="InterPro" id="IPR036872">
    <property type="entry name" value="CH_dom_sf"/>
</dbReference>
<evidence type="ECO:0000256" key="3">
    <source>
        <dbReference type="ARBA" id="ARBA00023203"/>
    </source>
</evidence>
<dbReference type="SMART" id="SM00033">
    <property type="entry name" value="CH"/>
    <property type="match status" value="4"/>
</dbReference>
<dbReference type="PROSITE" id="PS50222">
    <property type="entry name" value="EF_HAND_2"/>
    <property type="match status" value="2"/>
</dbReference>
<feature type="domain" description="Calponin-homology (CH)" evidence="5">
    <location>
        <begin position="103"/>
        <end position="222"/>
    </location>
</feature>
<feature type="domain" description="Calponin-homology (CH)" evidence="5">
    <location>
        <begin position="376"/>
        <end position="487"/>
    </location>
</feature>
<dbReference type="EMBL" id="JAQMWT010000283">
    <property type="protein sequence ID" value="KAJ8606273.1"/>
    <property type="molecule type" value="Genomic_DNA"/>
</dbReference>
<organism evidence="7 8">
    <name type="scientific">Chrysophaeum taylorii</name>
    <dbReference type="NCBI Taxonomy" id="2483200"/>
    <lineage>
        <taxon>Eukaryota</taxon>
        <taxon>Sar</taxon>
        <taxon>Stramenopiles</taxon>
        <taxon>Ochrophyta</taxon>
        <taxon>Pelagophyceae</taxon>
        <taxon>Pelagomonadales</taxon>
        <taxon>Pelagomonadaceae</taxon>
        <taxon>Chrysophaeum</taxon>
    </lineage>
</organism>
<dbReference type="InterPro" id="IPR001715">
    <property type="entry name" value="CH_dom"/>
</dbReference>
<accession>A0AAD7XNR6</accession>
<dbReference type="PANTHER" id="PTHR19961:SF18">
    <property type="entry name" value="FI19014P1"/>
    <property type="match status" value="1"/>
</dbReference>
<dbReference type="AlphaFoldDB" id="A0AAD7XNR6"/>
<dbReference type="GO" id="GO:0051639">
    <property type="term" value="P:actin filament network formation"/>
    <property type="evidence" value="ECO:0007669"/>
    <property type="project" value="TreeGrafter"/>
</dbReference>
<feature type="domain" description="EF-hand" evidence="6">
    <location>
        <begin position="1"/>
        <end position="36"/>
    </location>
</feature>
<keyword evidence="2" id="KW-0106">Calcium</keyword>
<evidence type="ECO:0000256" key="4">
    <source>
        <dbReference type="SAM" id="MobiDB-lite"/>
    </source>
</evidence>
<dbReference type="GO" id="GO:0032432">
    <property type="term" value="C:actin filament bundle"/>
    <property type="evidence" value="ECO:0007669"/>
    <property type="project" value="TreeGrafter"/>
</dbReference>
<dbReference type="InterPro" id="IPR039959">
    <property type="entry name" value="Fimbrin/Plastin"/>
</dbReference>
<sequence>MDDKEVRALFAKFDVNGDGSISPAEVQQILHEVGLAATAADAALMVAQVDRNLDGMIEWDEFVAMMDTHGRTTSKLSKVVTKNRENILTVQHGAANSQHSWSTEETMAFTEVVNSRLAGDSMLADRLPIETNGGQSTSLFDACADGVLLCRLINLVDADAVDERAINTKKLSKFKIIENNNLAINAAKDIGCRITNIGAHDVMEARPHLILGLTWQIIRLLLTAKISLTEHPEMARLLEGDETLQMLLALPPERILVRWVNYHLKAAGSDRRISALGRELSDSVVYATLMKQLYGPQLRPVDLSGPLDKRAAGVLSNAEGVGVKPFIKPGDIVSGNAKLNLAFTAQLFNDRHGLAPLDDDDLKGLADLDIDDAGDTREARTFKLWLNSLNLVDHNGEVIQVNDLFRELCNGLPILSVMDHIKAGSVPWRKVVRDPKNRHHLVENGNHVVEAGKQMDLVLVNIGGLDIADGNKKLILAVMWQLMRRATVDLLSSLKGDGSKVEEPELVAWANAKVAAFAKPAGPPSPPIKTLGDKSLSTSVFLIDLCAAVSPETVNWDLVTPGKTDEDATLNARYALSIARKIGAGVFCAPEDIVEVRQKMILLFIAAIWQAEATGGRPQQAAPPAIEAPPPRRAVPPVPARRASAFPAPPPRSVPEVPAQPKPRAAPPPPARPEPARAAPPPPARNEPAPTPPVRAPAAPPAAAPSRATPPAPPKRDTRKPLPPGAPKNYARAPPPPKTQHDPHRRATTTGFEVDSHVVQLQQPTQEAYKFKSVNGTGETGALESNDVEDDEWD</sequence>
<dbReference type="SUPFAM" id="SSF47473">
    <property type="entry name" value="EF-hand"/>
    <property type="match status" value="1"/>
</dbReference>
<dbReference type="PANTHER" id="PTHR19961">
    <property type="entry name" value="FIMBRIN/PLASTIN"/>
    <property type="match status" value="1"/>
</dbReference>
<keyword evidence="3" id="KW-0009">Actin-binding</keyword>
<evidence type="ECO:0000313" key="8">
    <source>
        <dbReference type="Proteomes" id="UP001230188"/>
    </source>
</evidence>
<evidence type="ECO:0008006" key="9">
    <source>
        <dbReference type="Google" id="ProtNLM"/>
    </source>
</evidence>
<dbReference type="PROSITE" id="PS00018">
    <property type="entry name" value="EF_HAND_1"/>
    <property type="match status" value="1"/>
</dbReference>
<proteinExistence type="predicted"/>
<dbReference type="Pfam" id="PF13499">
    <property type="entry name" value="EF-hand_7"/>
    <property type="match status" value="1"/>
</dbReference>
<dbReference type="SUPFAM" id="SSF47576">
    <property type="entry name" value="Calponin-homology domain, CH-domain"/>
    <property type="match status" value="1"/>
</dbReference>
<dbReference type="GO" id="GO:0005737">
    <property type="term" value="C:cytoplasm"/>
    <property type="evidence" value="ECO:0007669"/>
    <property type="project" value="TreeGrafter"/>
</dbReference>
<reference evidence="7" key="1">
    <citation type="submission" date="2023-01" db="EMBL/GenBank/DDBJ databases">
        <title>Metagenome sequencing of chrysophaentin producing Chrysophaeum taylorii.</title>
        <authorList>
            <person name="Davison J."/>
            <person name="Bewley C."/>
        </authorList>
    </citation>
    <scope>NUCLEOTIDE SEQUENCE</scope>
    <source>
        <strain evidence="7">NIES-1699</strain>
    </source>
</reference>